<gene>
    <name evidence="1" type="ORF">HSCHL_2317</name>
</gene>
<dbReference type="Proteomes" id="UP000244180">
    <property type="component" value="Unassembled WGS sequence"/>
</dbReference>
<proteinExistence type="predicted"/>
<comment type="caution">
    <text evidence="1">The sequence shown here is derived from an EMBL/GenBank/DDBJ whole genome shotgun (WGS) entry which is preliminary data.</text>
</comment>
<dbReference type="AlphaFoldDB" id="A0A2T5GEW6"/>
<accession>A0A2T5GEW6</accession>
<organism evidence="1 2">
    <name type="scientific">Hydrogenibacillus schlegelii</name>
    <name type="common">Bacillus schlegelii</name>
    <dbReference type="NCBI Taxonomy" id="1484"/>
    <lineage>
        <taxon>Bacteria</taxon>
        <taxon>Bacillati</taxon>
        <taxon>Bacillota</taxon>
        <taxon>Bacilli</taxon>
        <taxon>Bacillales</taxon>
        <taxon>Bacillales Family X. Incertae Sedis</taxon>
        <taxon>Hydrogenibacillus</taxon>
    </lineage>
</organism>
<name>A0A2T5GEW6_HYDSH</name>
<evidence type="ECO:0000313" key="2">
    <source>
        <dbReference type="Proteomes" id="UP000244180"/>
    </source>
</evidence>
<protein>
    <submittedName>
        <fullName evidence="1">Uncharacterized protein</fullName>
    </submittedName>
</protein>
<dbReference type="EMBL" id="PEBV01000002">
    <property type="protein sequence ID" value="PTQ54726.1"/>
    <property type="molecule type" value="Genomic_DNA"/>
</dbReference>
<sequence length="77" mass="8790">MFRLPPVPEEDGAKAYDGHRFRAHAKSRRFQNRRPFSDPAPPGRLFAASRHRPILVQSRFSLRRPRFASPAGPVALL</sequence>
<evidence type="ECO:0000313" key="1">
    <source>
        <dbReference type="EMBL" id="PTQ54726.1"/>
    </source>
</evidence>
<reference evidence="1 2" key="1">
    <citation type="submission" date="2017-08" db="EMBL/GenBank/DDBJ databases">
        <title>Burning lignite coal seam in the remote Altai Mountains harbors a hydrogen-driven thermophilic microbial community.</title>
        <authorList>
            <person name="Kadnikov V.V."/>
            <person name="Mardanov A.V."/>
            <person name="Ivasenko D."/>
            <person name="Beletsky A.V."/>
            <person name="Karnachuk O.V."/>
            <person name="Ravin N.V."/>
        </authorList>
    </citation>
    <scope>NUCLEOTIDE SEQUENCE [LARGE SCALE GENOMIC DNA]</scope>
    <source>
        <strain evidence="1">AL33</strain>
    </source>
</reference>